<organism evidence="4 5">
    <name type="scientific">Streptomyces bullii</name>
    <dbReference type="NCBI Taxonomy" id="349910"/>
    <lineage>
        <taxon>Bacteria</taxon>
        <taxon>Bacillati</taxon>
        <taxon>Actinomycetota</taxon>
        <taxon>Actinomycetes</taxon>
        <taxon>Kitasatosporales</taxon>
        <taxon>Streptomycetaceae</taxon>
        <taxon>Streptomyces</taxon>
    </lineage>
</organism>
<evidence type="ECO:0000313" key="4">
    <source>
        <dbReference type="EMBL" id="MFC5638024.1"/>
    </source>
</evidence>
<dbReference type="InterPro" id="IPR051396">
    <property type="entry name" value="Bact_Antivir_Def_Nuclease"/>
</dbReference>
<proteinExistence type="predicted"/>
<feature type="domain" description="OLD protein-like TOPRIM" evidence="3">
    <location>
        <begin position="418"/>
        <end position="486"/>
    </location>
</feature>
<feature type="domain" description="Rad50/SbcC-type AAA" evidence="2">
    <location>
        <begin position="26"/>
        <end position="98"/>
    </location>
</feature>
<dbReference type="CDD" id="cd00267">
    <property type="entry name" value="ABC_ATPase"/>
    <property type="match status" value="1"/>
</dbReference>
<keyword evidence="4" id="KW-0255">Endonuclease</keyword>
<evidence type="ECO:0000259" key="3">
    <source>
        <dbReference type="Pfam" id="PF20469"/>
    </source>
</evidence>
<evidence type="ECO:0000259" key="2">
    <source>
        <dbReference type="Pfam" id="PF13476"/>
    </source>
</evidence>
<dbReference type="InterPro" id="IPR038729">
    <property type="entry name" value="Rad50/SbcC_AAA"/>
</dbReference>
<dbReference type="Gene3D" id="3.40.50.300">
    <property type="entry name" value="P-loop containing nucleotide triphosphate hydrolases"/>
    <property type="match status" value="2"/>
</dbReference>
<gene>
    <name evidence="4" type="ORF">ACFPZJ_30510</name>
</gene>
<protein>
    <submittedName>
        <fullName evidence="4">ATP-dependent endonuclease</fullName>
    </submittedName>
</protein>
<name>A0ABW0UZA2_9ACTN</name>
<dbReference type="Pfam" id="PF13175">
    <property type="entry name" value="AAA_15"/>
    <property type="match status" value="1"/>
</dbReference>
<dbReference type="Proteomes" id="UP001596154">
    <property type="component" value="Unassembled WGS sequence"/>
</dbReference>
<reference evidence="5" key="1">
    <citation type="journal article" date="2019" name="Int. J. Syst. Evol. Microbiol.">
        <title>The Global Catalogue of Microorganisms (GCM) 10K type strain sequencing project: providing services to taxonomists for standard genome sequencing and annotation.</title>
        <authorList>
            <consortium name="The Broad Institute Genomics Platform"/>
            <consortium name="The Broad Institute Genome Sequencing Center for Infectious Disease"/>
            <person name="Wu L."/>
            <person name="Ma J."/>
        </authorList>
    </citation>
    <scope>NUCLEOTIDE SEQUENCE [LARGE SCALE GENOMIC DNA]</scope>
    <source>
        <strain evidence="5">CGMCC 4.7248</strain>
    </source>
</reference>
<dbReference type="InterPro" id="IPR041685">
    <property type="entry name" value="AAA_GajA/Old/RecF-like"/>
</dbReference>
<keyword evidence="5" id="KW-1185">Reference proteome</keyword>
<dbReference type="RefSeq" id="WP_381028291.1">
    <property type="nucleotide sequence ID" value="NZ_JBHSNY010000011.1"/>
</dbReference>
<evidence type="ECO:0000313" key="5">
    <source>
        <dbReference type="Proteomes" id="UP001596154"/>
    </source>
</evidence>
<accession>A0ABW0UZA2</accession>
<dbReference type="Pfam" id="PF13476">
    <property type="entry name" value="AAA_23"/>
    <property type="match status" value="1"/>
</dbReference>
<dbReference type="InterPro" id="IPR034139">
    <property type="entry name" value="TOPRIM_OLD"/>
</dbReference>
<dbReference type="SUPFAM" id="SSF52540">
    <property type="entry name" value="P-loop containing nucleoside triphosphate hydrolases"/>
    <property type="match status" value="1"/>
</dbReference>
<feature type="domain" description="Endonuclease GajA/Old nuclease/RecF-like AAA" evidence="1">
    <location>
        <begin position="295"/>
        <end position="372"/>
    </location>
</feature>
<dbReference type="EMBL" id="JBHSNY010000011">
    <property type="protein sequence ID" value="MFC5638024.1"/>
    <property type="molecule type" value="Genomic_DNA"/>
</dbReference>
<comment type="caution">
    <text evidence="4">The sequence shown here is derived from an EMBL/GenBank/DDBJ whole genome shotgun (WGS) entry which is preliminary data.</text>
</comment>
<keyword evidence="4" id="KW-0540">Nuclease</keyword>
<dbReference type="Pfam" id="PF20469">
    <property type="entry name" value="OLD-like_TOPRIM"/>
    <property type="match status" value="1"/>
</dbReference>
<keyword evidence="4" id="KW-0378">Hydrolase</keyword>
<sequence length="646" mass="69881">MAVAVACVVEGAGLRLSGASLYLACLYVENFRIFGSAPQKDGAPDSSLNLEFGPATNVLVGENDSGKTAVIDAIRLCLLTTAADFYRITRDDFHVGSAGRAGTFKITCGFKALTTEEQGVFLELLTTDDDGNVALYVTVKAELMDPLRPHRVSVTTRTGRDGQGPALDGAARELLKVTYLRPLRDAEAELRSGRGSRLSQILAGYPAMRAQGEDDFDEESDSATTLVGILRRAERHISDNAAVAAARDDINTRYLQKFSIGSDVLRGEIGVAGDATLARALERLELTLFAGTGEWTRHGLGYNNALFMAAELLLLGNSDFAPLLLIEEPEAHLHPQLQTRIMDLLRERAEAAKTAGTPPVQVILTTHSPNLASAIPVEHLTLVARGSTFRLAPGLTKLDEGDYAFLTRFLDVTKANLFFARSVAIVEGDAEAIVLPALAQAVGRSFSECGVSVVNVGGVGLFRYSRIFQREGEQIPVAVACIRDRDLVPAGTSAEMRKELKCSAEMTKQQIDDHVAGLKEGDSGHVRTFVSDHWTLEYDLAAASWTMATLMHQAIRAAVASKTTWPTADKLAALDRSAQEQVKTWRENEVPLEKAALDIYEPLRMGRASKPIAAQHAARLLQTTPVTDDDLPPYLVAAFTYLCSEV</sequence>
<dbReference type="PANTHER" id="PTHR43581">
    <property type="entry name" value="ATP/GTP PHOSPHATASE"/>
    <property type="match status" value="1"/>
</dbReference>
<dbReference type="PANTHER" id="PTHR43581:SF4">
    <property type="entry name" value="ATP_GTP PHOSPHATASE"/>
    <property type="match status" value="1"/>
</dbReference>
<dbReference type="GO" id="GO:0004519">
    <property type="term" value="F:endonuclease activity"/>
    <property type="evidence" value="ECO:0007669"/>
    <property type="project" value="UniProtKB-KW"/>
</dbReference>
<evidence type="ECO:0000259" key="1">
    <source>
        <dbReference type="Pfam" id="PF13175"/>
    </source>
</evidence>
<dbReference type="InterPro" id="IPR027417">
    <property type="entry name" value="P-loop_NTPase"/>
</dbReference>